<dbReference type="InterPro" id="IPR028978">
    <property type="entry name" value="Chorismate_lyase_/UTRA_dom_sf"/>
</dbReference>
<proteinExistence type="inferred from homology"/>
<dbReference type="HAMAP" id="MF_01632">
    <property type="entry name" value="UbiC"/>
    <property type="match status" value="1"/>
</dbReference>
<dbReference type="AlphaFoldDB" id="A0A127MAC0"/>
<dbReference type="UniPathway" id="UPA00232"/>
<dbReference type="GO" id="GO:0042866">
    <property type="term" value="P:pyruvate biosynthetic process"/>
    <property type="evidence" value="ECO:0007669"/>
    <property type="project" value="UniProtKB-UniRule"/>
</dbReference>
<keyword evidence="2 4" id="KW-0831">Ubiquinone biosynthesis</keyword>
<dbReference type="GO" id="GO:0006744">
    <property type="term" value="P:ubiquinone biosynthetic process"/>
    <property type="evidence" value="ECO:0007669"/>
    <property type="project" value="UniProtKB-UniRule"/>
</dbReference>
<dbReference type="PANTHER" id="PTHR38683">
    <property type="entry name" value="CHORISMATE PYRUVATE-LYASE"/>
    <property type="match status" value="1"/>
</dbReference>
<dbReference type="Pfam" id="PF04345">
    <property type="entry name" value="Chor_lyase"/>
    <property type="match status" value="1"/>
</dbReference>
<keyword evidence="4" id="KW-0670">Pyruvate</keyword>
<accession>A0A127MAC0</accession>
<keyword evidence="3 4" id="KW-0456">Lyase</keyword>
<keyword evidence="1 4" id="KW-0963">Cytoplasm</keyword>
<protein>
    <recommendedName>
        <fullName evidence="4">Probable chorismate pyruvate-lyase</fullName>
        <shortName evidence="4">CL</shortName>
        <shortName evidence="4">CPL</shortName>
        <ecNumber evidence="4">4.1.3.40</ecNumber>
    </recommendedName>
</protein>
<comment type="pathway">
    <text evidence="4">Cofactor biosynthesis; ubiquinone biosynthesis.</text>
</comment>
<evidence type="ECO:0000256" key="1">
    <source>
        <dbReference type="ARBA" id="ARBA00022490"/>
    </source>
</evidence>
<dbReference type="EC" id="4.1.3.40" evidence="4"/>
<sequence>MNHAFCRHIQLISAAFTAAEANYFLIHHSGRPLLYAFQASRIQTAEPSWLSCKRRAVSHLPAKDARWLLDTGSLTAHLRRVSEGHFHVEVLSQRWQLPRLSERRLLNMGDREWGLVREVLLCCRNEPWVFARSVMPATSLVGRLARLRHLDNRPLGHLLFTDPMMSRDPYEICQLPVADLSLGISPDSEKLLWGRRSRFLLSQHPIMVSEIFLPAFCPW</sequence>
<comment type="similarity">
    <text evidence="4">Belongs to the UbiC family.</text>
</comment>
<dbReference type="Proteomes" id="UP000074119">
    <property type="component" value="Chromosome"/>
</dbReference>
<comment type="caution">
    <text evidence="4">Lacks conserved residue(s) required for the propagation of feature annotation.</text>
</comment>
<dbReference type="KEGG" id="zal:AZF00_18215"/>
<feature type="binding site" evidence="4">
    <location>
        <position position="210"/>
    </location>
    <ligand>
        <name>substrate</name>
    </ligand>
</feature>
<name>A0A127MAC0_9GAMM</name>
<dbReference type="PANTHER" id="PTHR38683:SF1">
    <property type="entry name" value="CHORISMATE PYRUVATE-LYASE"/>
    <property type="match status" value="1"/>
</dbReference>
<dbReference type="Gene3D" id="3.40.1410.10">
    <property type="entry name" value="Chorismate lyase-like"/>
    <property type="match status" value="1"/>
</dbReference>
<comment type="subcellular location">
    <subcellularLocation>
        <location evidence="4">Cytoplasm</location>
    </subcellularLocation>
</comment>
<evidence type="ECO:0000256" key="4">
    <source>
        <dbReference type="HAMAP-Rule" id="MF_01632"/>
    </source>
</evidence>
<evidence type="ECO:0000313" key="6">
    <source>
        <dbReference type="Proteomes" id="UP000074119"/>
    </source>
</evidence>
<dbReference type="SUPFAM" id="SSF64288">
    <property type="entry name" value="Chorismate lyase-like"/>
    <property type="match status" value="1"/>
</dbReference>
<organism evidence="5 6">
    <name type="scientific">Zhongshania aliphaticivorans</name>
    <dbReference type="NCBI Taxonomy" id="1470434"/>
    <lineage>
        <taxon>Bacteria</taxon>
        <taxon>Pseudomonadati</taxon>
        <taxon>Pseudomonadota</taxon>
        <taxon>Gammaproteobacteria</taxon>
        <taxon>Cellvibrionales</taxon>
        <taxon>Spongiibacteraceae</taxon>
        <taxon>Zhongshania</taxon>
    </lineage>
</organism>
<comment type="function">
    <text evidence="4">Removes the pyruvyl group from chorismate, with concomitant aromatization of the ring, to provide 4-hydroxybenzoate (4HB) for the ubiquinone pathway.</text>
</comment>
<evidence type="ECO:0000256" key="3">
    <source>
        <dbReference type="ARBA" id="ARBA00023239"/>
    </source>
</evidence>
<reference evidence="5 6" key="1">
    <citation type="submission" date="2015-12" db="EMBL/GenBank/DDBJ databases">
        <authorList>
            <person name="Shamseldin A."/>
            <person name="Moawad H."/>
            <person name="Abd El-Rahim W.M."/>
            <person name="Sadowsky M.J."/>
        </authorList>
    </citation>
    <scope>NUCLEOTIDE SEQUENCE [LARGE SCALE GENOMIC DNA]</scope>
    <source>
        <strain evidence="5 6">SM2</strain>
    </source>
</reference>
<feature type="binding site" evidence="4">
    <location>
        <position position="117"/>
    </location>
    <ligand>
        <name>substrate</name>
    </ligand>
</feature>
<evidence type="ECO:0000313" key="5">
    <source>
        <dbReference type="EMBL" id="AMO70118.1"/>
    </source>
</evidence>
<dbReference type="STRING" id="1470434.AZF00_18215"/>
<dbReference type="GO" id="GO:0008813">
    <property type="term" value="F:chorismate lyase activity"/>
    <property type="evidence" value="ECO:0007669"/>
    <property type="project" value="UniProtKB-UniRule"/>
</dbReference>
<evidence type="ECO:0000256" key="2">
    <source>
        <dbReference type="ARBA" id="ARBA00022688"/>
    </source>
</evidence>
<dbReference type="EMBL" id="CP014544">
    <property type="protein sequence ID" value="AMO70118.1"/>
    <property type="molecule type" value="Genomic_DNA"/>
</dbReference>
<dbReference type="InterPro" id="IPR007440">
    <property type="entry name" value="Chorismate--pyruvate_lyase"/>
</dbReference>
<gene>
    <name evidence="4" type="primary">ubiC</name>
    <name evidence="5" type="ORF">AZF00_18215</name>
</gene>
<comment type="catalytic activity">
    <reaction evidence="4">
        <text>chorismate = 4-hydroxybenzoate + pyruvate</text>
        <dbReference type="Rhea" id="RHEA:16505"/>
        <dbReference type="ChEBI" id="CHEBI:15361"/>
        <dbReference type="ChEBI" id="CHEBI:17879"/>
        <dbReference type="ChEBI" id="CHEBI:29748"/>
        <dbReference type="EC" id="4.1.3.40"/>
    </reaction>
</comment>
<feature type="binding site" evidence="4">
    <location>
        <position position="155"/>
    </location>
    <ligand>
        <name>substrate</name>
    </ligand>
</feature>
<dbReference type="GO" id="GO:0005829">
    <property type="term" value="C:cytosol"/>
    <property type="evidence" value="ECO:0007669"/>
    <property type="project" value="TreeGrafter"/>
</dbReference>